<dbReference type="EMBL" id="EF087324">
    <property type="protein sequence ID" value="ABK26572.1"/>
    <property type="molecule type" value="mRNA"/>
</dbReference>
<dbReference type="AlphaFoldDB" id="A9P111"/>
<reference evidence="2" key="1">
    <citation type="journal article" date="2008" name="BMC Genomics">
        <title>A conifer genomics resource of 200,000 spruce (Picea spp.) ESTs and 6,464 high-quality, sequence-finished full-length cDNAs for Sitka spruce (Picea sitchensis).</title>
        <authorList>
            <person name="Ralph S.G."/>
            <person name="Chun H.J."/>
            <person name="Kolosova N."/>
            <person name="Cooper D."/>
            <person name="Oddy C."/>
            <person name="Ritland C.E."/>
            <person name="Kirkpatrick R."/>
            <person name="Moore R."/>
            <person name="Barber S."/>
            <person name="Holt R.A."/>
            <person name="Jones S.J."/>
            <person name="Marra M.A."/>
            <person name="Douglas C.J."/>
            <person name="Ritland K."/>
            <person name="Bohlmann J."/>
        </authorList>
    </citation>
    <scope>NUCLEOTIDE SEQUENCE</scope>
    <source>
        <tissue evidence="2">Green portion of the leader tissue</tissue>
    </source>
</reference>
<evidence type="ECO:0000256" key="1">
    <source>
        <dbReference type="SAM" id="MobiDB-lite"/>
    </source>
</evidence>
<organism evidence="2">
    <name type="scientific">Picea sitchensis</name>
    <name type="common">Sitka spruce</name>
    <name type="synonym">Pinus sitchensis</name>
    <dbReference type="NCBI Taxonomy" id="3332"/>
    <lineage>
        <taxon>Eukaryota</taxon>
        <taxon>Viridiplantae</taxon>
        <taxon>Streptophyta</taxon>
        <taxon>Embryophyta</taxon>
        <taxon>Tracheophyta</taxon>
        <taxon>Spermatophyta</taxon>
        <taxon>Pinopsida</taxon>
        <taxon>Pinidae</taxon>
        <taxon>Conifers I</taxon>
        <taxon>Pinales</taxon>
        <taxon>Pinaceae</taxon>
        <taxon>Picea</taxon>
    </lineage>
</organism>
<feature type="region of interest" description="Disordered" evidence="1">
    <location>
        <begin position="83"/>
        <end position="115"/>
    </location>
</feature>
<feature type="region of interest" description="Disordered" evidence="1">
    <location>
        <begin position="232"/>
        <end position="291"/>
    </location>
</feature>
<accession>A9P111</accession>
<protein>
    <submittedName>
        <fullName evidence="2">Uncharacterized protein</fullName>
    </submittedName>
</protein>
<feature type="compositionally biased region" description="Acidic residues" evidence="1">
    <location>
        <begin position="44"/>
        <end position="65"/>
    </location>
</feature>
<proteinExistence type="evidence at transcript level"/>
<name>A9P111_PICSI</name>
<evidence type="ECO:0000313" key="2">
    <source>
        <dbReference type="EMBL" id="ABK26572.1"/>
    </source>
</evidence>
<sequence length="291" mass="32711">MEDDEDGLHREIVITEEGVMYRSQLDVIMEDIEGENGTPLRQTDDEDDDDDGYIDPSDQEDEDVEERSKVLLEEFFSHTLQSPWKTFHNSNSSDDMESSSESSVDHGSLGDLGPLVYEIHDQSGGFEELSRGQQNMDEEELMDENLFEIVHVGDVQSVPEDDNLIEIALSDHQETMNSPEEAVKLIDPGFTQRKADHDQVQMGGNSIHPEEGNLIEIDLSAAADNFDVMQSTEMESDDDHKTRNPAESTFEEETHCSKQTELKHGEIHQLETTEIRDDATPSKPPLGSEGT</sequence>
<feature type="compositionally biased region" description="Basic and acidic residues" evidence="1">
    <location>
        <begin position="252"/>
        <end position="280"/>
    </location>
</feature>
<feature type="region of interest" description="Disordered" evidence="1">
    <location>
        <begin position="25"/>
        <end position="68"/>
    </location>
</feature>